<dbReference type="AlphaFoldDB" id="A0A899G2A3"/>
<dbReference type="Gene3D" id="1.10.238.10">
    <property type="entry name" value="EF-hand"/>
    <property type="match status" value="1"/>
</dbReference>
<evidence type="ECO:0000256" key="7">
    <source>
        <dbReference type="ARBA" id="ARBA00023832"/>
    </source>
</evidence>
<evidence type="ECO:0000256" key="2">
    <source>
        <dbReference type="ARBA" id="ARBA00022737"/>
    </source>
</evidence>
<feature type="domain" description="EF-hand" evidence="10">
    <location>
        <begin position="53"/>
        <end position="88"/>
    </location>
</feature>
<dbReference type="PROSITE" id="PS00018">
    <property type="entry name" value="EF_HAND_1"/>
    <property type="match status" value="2"/>
</dbReference>
<comment type="similarity">
    <text evidence="5">Belongs to the calcineurin regulatory subunit family.</text>
</comment>
<dbReference type="Proteomes" id="UP000663699">
    <property type="component" value="Chromosome 14"/>
</dbReference>
<name>A0A899G2A3_9ASCO</name>
<dbReference type="FunFam" id="1.10.238.10:FF:000001">
    <property type="entry name" value="Calmodulin 1"/>
    <property type="match status" value="1"/>
</dbReference>
<feature type="domain" description="EF-hand" evidence="10">
    <location>
        <begin position="143"/>
        <end position="164"/>
    </location>
</feature>
<dbReference type="GO" id="GO:0005509">
    <property type="term" value="F:calcium ion binding"/>
    <property type="evidence" value="ECO:0007669"/>
    <property type="project" value="InterPro"/>
</dbReference>
<evidence type="ECO:0000313" key="11">
    <source>
        <dbReference type="EMBL" id="QSL66745.1"/>
    </source>
</evidence>
<dbReference type="Pfam" id="PF13202">
    <property type="entry name" value="EF-hand_5"/>
    <property type="match status" value="1"/>
</dbReference>
<comment type="subunit">
    <text evidence="6">Composed of a catalytic subunit (A) and a regulatory subunit (B).</text>
</comment>
<evidence type="ECO:0000256" key="6">
    <source>
        <dbReference type="ARBA" id="ARBA00023792"/>
    </source>
</evidence>
<protein>
    <recommendedName>
        <fullName evidence="7">Calcineurin subunit B</fullName>
    </recommendedName>
    <alternativeName>
        <fullName evidence="8">Calcineurin regulatory subunit</fullName>
    </alternativeName>
    <alternativeName>
        <fullName evidence="9">Protein phosphatase 2B regulatory subunit</fullName>
    </alternativeName>
</protein>
<dbReference type="PROSITE" id="PS50222">
    <property type="entry name" value="EF_HAND_2"/>
    <property type="match status" value="3"/>
</dbReference>
<evidence type="ECO:0000256" key="5">
    <source>
        <dbReference type="ARBA" id="ARBA00023774"/>
    </source>
</evidence>
<dbReference type="InterPro" id="IPR018247">
    <property type="entry name" value="EF_Hand_1_Ca_BS"/>
</dbReference>
<evidence type="ECO:0000256" key="8">
    <source>
        <dbReference type="ARBA" id="ARBA00031295"/>
    </source>
</evidence>
<keyword evidence="3" id="KW-0106">Calcium</keyword>
<evidence type="ECO:0000256" key="9">
    <source>
        <dbReference type="ARBA" id="ARBA00032848"/>
    </source>
</evidence>
<dbReference type="PANTHER" id="PTHR45942">
    <property type="entry name" value="PROTEIN PHOSPATASE 3 REGULATORY SUBUNIT B ALPHA ISOFORM TYPE 1"/>
    <property type="match status" value="1"/>
</dbReference>
<evidence type="ECO:0000259" key="10">
    <source>
        <dbReference type="PROSITE" id="PS50222"/>
    </source>
</evidence>
<proteinExistence type="inferred from homology"/>
<evidence type="ECO:0000313" key="12">
    <source>
        <dbReference type="Proteomes" id="UP000663699"/>
    </source>
</evidence>
<gene>
    <name evidence="11" type="ORF">MERGE_001131</name>
</gene>
<dbReference type="Pfam" id="PF13499">
    <property type="entry name" value="EF-hand_7"/>
    <property type="match status" value="1"/>
</dbReference>
<comment type="function">
    <text evidence="4">Regulatory subunit of calcineurin, a calcium-dependent, calmodulin stimulated protein phosphatase. Confers calcium sensitivity.</text>
</comment>
<dbReference type="EMBL" id="CP054545">
    <property type="protein sequence ID" value="QSL66745.1"/>
    <property type="molecule type" value="Genomic_DNA"/>
</dbReference>
<evidence type="ECO:0000256" key="4">
    <source>
        <dbReference type="ARBA" id="ARBA00023754"/>
    </source>
</evidence>
<evidence type="ECO:0000256" key="1">
    <source>
        <dbReference type="ARBA" id="ARBA00022723"/>
    </source>
</evidence>
<keyword evidence="2" id="KW-0677">Repeat</keyword>
<keyword evidence="1" id="KW-0479">Metal-binding</keyword>
<feature type="domain" description="EF-hand" evidence="10">
    <location>
        <begin position="90"/>
        <end position="125"/>
    </location>
</feature>
<dbReference type="SMART" id="SM00054">
    <property type="entry name" value="EFh"/>
    <property type="match status" value="4"/>
</dbReference>
<sequence>MGFKNSKLIDALSSLPHFTQEEINRIHECFMKLDADHSGSINVCKFLSIPQIAKNPLATRLFAVVDEDGDGNMNFEELIKSLNIFSSKGHKREKLLFAFRIYDIDRDGYISNGELFLVLKMMTGNNIKDQHLQQIVDKVENNQDKDGKISFEEFSQIIINTDVTKNMSLDTTLY</sequence>
<organism evidence="11 12">
    <name type="scientific">Pneumocystis wakefieldiae</name>
    <dbReference type="NCBI Taxonomy" id="38082"/>
    <lineage>
        <taxon>Eukaryota</taxon>
        <taxon>Fungi</taxon>
        <taxon>Dikarya</taxon>
        <taxon>Ascomycota</taxon>
        <taxon>Taphrinomycotina</taxon>
        <taxon>Pneumocystomycetes</taxon>
        <taxon>Pneumocystaceae</taxon>
        <taxon>Pneumocystis</taxon>
    </lineage>
</organism>
<dbReference type="CDD" id="cd00051">
    <property type="entry name" value="EFh"/>
    <property type="match status" value="1"/>
</dbReference>
<dbReference type="InterPro" id="IPR002048">
    <property type="entry name" value="EF_hand_dom"/>
</dbReference>
<dbReference type="OrthoDB" id="191686at2759"/>
<dbReference type="SUPFAM" id="SSF47473">
    <property type="entry name" value="EF-hand"/>
    <property type="match status" value="1"/>
</dbReference>
<evidence type="ECO:0000256" key="3">
    <source>
        <dbReference type="ARBA" id="ARBA00022837"/>
    </source>
</evidence>
<reference evidence="11" key="1">
    <citation type="submission" date="2020-06" db="EMBL/GenBank/DDBJ databases">
        <title>Genomes of multiple members of Pneumocystis genus reveal paths to human pathogen Pneumocystis jirovecii.</title>
        <authorList>
            <person name="Cisse O.H."/>
            <person name="Ma L."/>
            <person name="Dekker J."/>
            <person name="Khil P."/>
            <person name="Jo J."/>
            <person name="Brenchley J."/>
            <person name="Blair R."/>
            <person name="Pahar B."/>
            <person name="Chabe M."/>
            <person name="Van Rompay K.A."/>
            <person name="Keesler R."/>
            <person name="Sukura A."/>
            <person name="Hirsch V."/>
            <person name="Kutty G."/>
            <person name="Liu Y."/>
            <person name="Peng L."/>
            <person name="Chen J."/>
            <person name="Song J."/>
            <person name="Weissenbacher-Lang C."/>
            <person name="Xu J."/>
            <person name="Upham N.S."/>
            <person name="Stajich J.E."/>
            <person name="Cuomo C.A."/>
            <person name="Cushion M.T."/>
            <person name="Kovacs J.A."/>
        </authorList>
    </citation>
    <scope>NUCLEOTIDE SEQUENCE</scope>
    <source>
        <strain evidence="11">2A</strain>
    </source>
</reference>
<accession>A0A899G2A3</accession>
<dbReference type="InterPro" id="IPR011992">
    <property type="entry name" value="EF-hand-dom_pair"/>
</dbReference>
<keyword evidence="12" id="KW-1185">Reference proteome</keyword>